<dbReference type="InterPro" id="IPR011589">
    <property type="entry name" value="UCP004961"/>
</dbReference>
<dbReference type="EMBL" id="KF900838">
    <property type="protein sequence ID" value="AIF08678.1"/>
    <property type="molecule type" value="Genomic_DNA"/>
</dbReference>
<keyword evidence="1" id="KW-0378">Hydrolase</keyword>
<organism evidence="1">
    <name type="scientific">uncultured marine group II/III euryarchaeote KM3_31_G09</name>
    <dbReference type="NCBI Taxonomy" id="1456432"/>
    <lineage>
        <taxon>Archaea</taxon>
        <taxon>Methanobacteriati</taxon>
        <taxon>Methanobacteriota</taxon>
        <taxon>environmental samples</taxon>
    </lineage>
</organism>
<dbReference type="AlphaFoldDB" id="A0A075H409"/>
<reference evidence="1" key="1">
    <citation type="journal article" date="2014" name="Genome Biol. Evol.">
        <title>Pangenome evidence for extensive interdomain horizontal transfer affecting lineage core and shell genes in uncultured planktonic thaumarchaeota and euryarchaeota.</title>
        <authorList>
            <person name="Deschamps P."/>
            <person name="Zivanovic Y."/>
            <person name="Moreira D."/>
            <person name="Rodriguez-Valera F."/>
            <person name="Lopez-Garcia P."/>
        </authorList>
    </citation>
    <scope>NUCLEOTIDE SEQUENCE</scope>
</reference>
<sequence>MQFTIMQKQISVKKFTHGLTSSVVVGRDSIKDISDTIWQNEGGFLMETDYMDDPRRPGAVLGPKTVPRRTQTLATSLIGRGLDAEAVLSAIHIDLPEALYGEYE</sequence>
<name>A0A075H409_9EURY</name>
<dbReference type="PANTHER" id="PTHR42206">
    <property type="entry name" value="METAL-DEPENDENT HYDROLASE-RELATED"/>
    <property type="match status" value="1"/>
</dbReference>
<dbReference type="GO" id="GO:0016787">
    <property type="term" value="F:hydrolase activity"/>
    <property type="evidence" value="ECO:0007669"/>
    <property type="project" value="UniProtKB-KW"/>
</dbReference>
<protein>
    <submittedName>
        <fullName evidence="1">Hydrolase, TatD family</fullName>
    </submittedName>
</protein>
<dbReference type="PANTHER" id="PTHR42206:SF1">
    <property type="entry name" value="METAL-DEPENDENT HYDROLASE"/>
    <property type="match status" value="1"/>
</dbReference>
<proteinExistence type="predicted"/>
<evidence type="ECO:0000313" key="1">
    <source>
        <dbReference type="EMBL" id="AIF08678.1"/>
    </source>
</evidence>
<accession>A0A075H409</accession>